<keyword evidence="2" id="KW-1185">Reference proteome</keyword>
<reference evidence="1" key="1">
    <citation type="submission" date="2024-06" db="EMBL/GenBank/DDBJ databases">
        <title>Complete Genome Sequence of mouse commensal type strain Neisseria musculi.</title>
        <authorList>
            <person name="Thapa E."/>
            <person name="Aluvathingal J."/>
            <person name="Nadendla S."/>
            <person name="Mehta A."/>
            <person name="Tettelin H."/>
            <person name="Weyand N.J."/>
        </authorList>
    </citation>
    <scope>NUCLEOTIDE SEQUENCE</scope>
    <source>
        <strain evidence="1">NW831</strain>
    </source>
</reference>
<gene>
    <name evidence="1" type="primary">rsgA</name>
    <name evidence="1" type="ORF">H7A79_2206</name>
</gene>
<dbReference type="EMBL" id="CP060414">
    <property type="protein sequence ID" value="QNT58483.2"/>
    <property type="molecule type" value="Genomic_DNA"/>
</dbReference>
<evidence type="ECO:0000313" key="2">
    <source>
        <dbReference type="Proteomes" id="UP000516412"/>
    </source>
</evidence>
<evidence type="ECO:0000313" key="1">
    <source>
        <dbReference type="EMBL" id="QNT58483.2"/>
    </source>
</evidence>
<name>A0ACD0ZK36_9NEIS</name>
<dbReference type="Proteomes" id="UP000516412">
    <property type="component" value="Chromosome"/>
</dbReference>
<accession>A0ACD0ZK36</accession>
<organism evidence="1 2">
    <name type="scientific">Neisseria musculi</name>
    <dbReference type="NCBI Taxonomy" id="1815583"/>
    <lineage>
        <taxon>Bacteria</taxon>
        <taxon>Pseudomonadati</taxon>
        <taxon>Pseudomonadota</taxon>
        <taxon>Betaproteobacteria</taxon>
        <taxon>Neisseriales</taxon>
        <taxon>Neisseriaceae</taxon>
        <taxon>Neisseria</taxon>
    </lineage>
</organism>
<sequence>MIIELFYINVSHPGRLKRFFRRPGLSCKINLYFYLPDFMPDTAQITASYGRRFIVRTPSGAVFDATTRKKRVDFACGDWVHITPVNSSQAVIENYLPRKSLLYRQDARKAKLIAANVDKLFIVTAAVPAPNELLLQRALLAAEAEGIGAAVVANKADLPETAAWREKLNFYESLGYPVVETCALDNADNLRPLMQGHTNIFLGQSGMGKSTLTNALLGSDAARVGEISTALDSGKHTTTHAQLYDLNEETKLIDSPGLQEFGLYHLQAAQLLHYFPDLRHLVGKCRFHNCSHRAEPGCAVKTAAGTGKIRESRLVFLQQITSELLR</sequence>
<protein>
    <submittedName>
        <fullName evidence="1">Ribosome small subunit-dependent GTPase A</fullName>
    </submittedName>
</protein>
<proteinExistence type="predicted"/>